<dbReference type="UniPathway" id="UPA00060"/>
<dbReference type="PANTHER" id="PTHR31528">
    <property type="entry name" value="4-AMINO-5-HYDROXYMETHYL-2-METHYLPYRIMIDINE PHOSPHATE SYNTHASE THI11-RELATED"/>
    <property type="match status" value="1"/>
</dbReference>
<dbReference type="GO" id="GO:0009228">
    <property type="term" value="P:thiamine biosynthetic process"/>
    <property type="evidence" value="ECO:0007669"/>
    <property type="project" value="UniProtKB-UniRule"/>
</dbReference>
<keyword evidence="5" id="KW-0808">Transferase</keyword>
<accession>A0A0C9MSJ9</accession>
<dbReference type="GO" id="GO:0009229">
    <property type="term" value="P:thiamine diphosphate biosynthetic process"/>
    <property type="evidence" value="ECO:0007669"/>
    <property type="project" value="UniProtKB-UniRule"/>
</dbReference>
<evidence type="ECO:0000256" key="7">
    <source>
        <dbReference type="ARBA" id="ARBA00022898"/>
    </source>
</evidence>
<keyword evidence="8 11" id="KW-0784">Thiamine biosynthesis</keyword>
<dbReference type="GO" id="GO:0046872">
    <property type="term" value="F:metal ion binding"/>
    <property type="evidence" value="ECO:0007669"/>
    <property type="project" value="UniProtKB-KW"/>
</dbReference>
<keyword evidence="14" id="KW-1185">Reference proteome</keyword>
<protein>
    <recommendedName>
        <fullName evidence="11">4-amino-5-hydroxymethyl-2-methylpyrimidine phosphate synthase</fullName>
        <shortName evidence="11">HMP-P synthase</shortName>
        <shortName evidence="11">Hydroxymethylpyrimidine phosphate synthase</shortName>
    </recommendedName>
</protein>
<dbReference type="OrthoDB" id="434407at2759"/>
<dbReference type="SUPFAM" id="SSF53850">
    <property type="entry name" value="Periplasmic binding protein-like II"/>
    <property type="match status" value="1"/>
</dbReference>
<dbReference type="STRING" id="91626.A0A0C9MSJ9"/>
<feature type="domain" description="SsuA/THI5-like" evidence="12">
    <location>
        <begin position="19"/>
        <end position="242"/>
    </location>
</feature>
<evidence type="ECO:0000256" key="11">
    <source>
        <dbReference type="RuleBase" id="RU367015"/>
    </source>
</evidence>
<evidence type="ECO:0000256" key="8">
    <source>
        <dbReference type="ARBA" id="ARBA00022977"/>
    </source>
</evidence>
<evidence type="ECO:0000256" key="4">
    <source>
        <dbReference type="ARBA" id="ARBA00011738"/>
    </source>
</evidence>
<evidence type="ECO:0000313" key="13">
    <source>
        <dbReference type="EMBL" id="GAN05048.1"/>
    </source>
</evidence>
<dbReference type="AlphaFoldDB" id="A0A0C9MSJ9"/>
<comment type="function">
    <text evidence="1 11">Responsible for the formation of the pyrimidine heterocycle in the thiamine biosynthesis pathway. Catalyzes the formation of hydroxymethylpyrimidine phosphate (HMP-P) from histidine and pyridoxal phosphate (PLP). The protein uses PLP and the active site histidine to form HMP-P, generating an inactive enzyme. The enzyme can only undergo a single turnover, which suggests it is a suicide enzyme.</text>
</comment>
<dbReference type="Pfam" id="PF09084">
    <property type="entry name" value="NMT1"/>
    <property type="match status" value="1"/>
</dbReference>
<evidence type="ECO:0000259" key="12">
    <source>
        <dbReference type="Pfam" id="PF09084"/>
    </source>
</evidence>
<evidence type="ECO:0000256" key="1">
    <source>
        <dbReference type="ARBA" id="ARBA00003469"/>
    </source>
</evidence>
<evidence type="ECO:0000256" key="10">
    <source>
        <dbReference type="ARBA" id="ARBA00048179"/>
    </source>
</evidence>
<keyword evidence="6" id="KW-0479">Metal-binding</keyword>
<evidence type="ECO:0000313" key="14">
    <source>
        <dbReference type="Proteomes" id="UP000053815"/>
    </source>
</evidence>
<evidence type="ECO:0000256" key="6">
    <source>
        <dbReference type="ARBA" id="ARBA00022723"/>
    </source>
</evidence>
<evidence type="ECO:0000256" key="9">
    <source>
        <dbReference type="ARBA" id="ARBA00023004"/>
    </source>
</evidence>
<comment type="cofactor">
    <cofactor evidence="11">
        <name>Fe cation</name>
        <dbReference type="ChEBI" id="CHEBI:24875"/>
    </cofactor>
</comment>
<comment type="similarity">
    <text evidence="3 11">Belongs to the NMT1/THI5 family.</text>
</comment>
<keyword evidence="7 11" id="KW-0663">Pyridoxal phosphate</keyword>
<evidence type="ECO:0000256" key="5">
    <source>
        <dbReference type="ARBA" id="ARBA00022679"/>
    </source>
</evidence>
<dbReference type="GO" id="GO:0016740">
    <property type="term" value="F:transferase activity"/>
    <property type="evidence" value="ECO:0007669"/>
    <property type="project" value="UniProtKB-KW"/>
</dbReference>
<sequence>MANSTTEKITVLLNWKATPYHLPLFLASKMGYFTEQGIKVAILEPNDPSDVTEIIGSGKVDLGLKAMIHTIAGNARGYPIKSIGTLLDEPFTGVIHLSHKSGITNDFTSLRGKRIGYVGEFGKIQLDELTSHFGMTPNDYDAVRVGMNVTDAIIRGDIDAGIGIENVQQVELEEWSVQQGRSRDDVKMLRIDELAELGCCCFCSILYIGNEEFIRNNPDKVTKYLAAIKRATDDMIADPAAAYKKYIEMKPHLDSDINRKIFQRSFRYFSRDLKNVDRDWNKVTNYCKRLGIVDSNFVQNQTNEFLTWPLLPESEAGVEPATVETGVVEGGCRRCQHSSISQPVFA</sequence>
<dbReference type="EMBL" id="DF836370">
    <property type="protein sequence ID" value="GAN05048.1"/>
    <property type="molecule type" value="Genomic_DNA"/>
</dbReference>
<keyword evidence="9 11" id="KW-0408">Iron</keyword>
<reference evidence="13" key="1">
    <citation type="submission" date="2014-09" db="EMBL/GenBank/DDBJ databases">
        <title>Draft genome sequence of an oleaginous Mucoromycotina fungus Mucor ambiguus NBRC6742.</title>
        <authorList>
            <person name="Takeda I."/>
            <person name="Yamane N."/>
            <person name="Morita T."/>
            <person name="Tamano K."/>
            <person name="Machida M."/>
            <person name="Baker S."/>
            <person name="Koike H."/>
        </authorList>
    </citation>
    <scope>NUCLEOTIDE SEQUENCE</scope>
    <source>
        <strain evidence="13">NBRC 6742</strain>
    </source>
</reference>
<name>A0A0C9MSJ9_9FUNG</name>
<dbReference type="Gene3D" id="3.40.190.10">
    <property type="entry name" value="Periplasmic binding protein-like II"/>
    <property type="match status" value="2"/>
</dbReference>
<dbReference type="InterPro" id="IPR015168">
    <property type="entry name" value="SsuA/THI5"/>
</dbReference>
<dbReference type="PANTHER" id="PTHR31528:SF1">
    <property type="entry name" value="4-AMINO-5-HYDROXYMETHYL-2-METHYLPYRIMIDINE PHOSPHATE SYNTHASE THI11-RELATED"/>
    <property type="match status" value="1"/>
</dbReference>
<proteinExistence type="inferred from homology"/>
<organism evidence="13">
    <name type="scientific">Mucor ambiguus</name>
    <dbReference type="NCBI Taxonomy" id="91626"/>
    <lineage>
        <taxon>Eukaryota</taxon>
        <taxon>Fungi</taxon>
        <taxon>Fungi incertae sedis</taxon>
        <taxon>Mucoromycota</taxon>
        <taxon>Mucoromycotina</taxon>
        <taxon>Mucoromycetes</taxon>
        <taxon>Mucorales</taxon>
        <taxon>Mucorineae</taxon>
        <taxon>Mucoraceae</taxon>
        <taxon>Mucor</taxon>
    </lineage>
</organism>
<comment type="subunit">
    <text evidence="4 11">Homodimer.</text>
</comment>
<comment type="catalytic activity">
    <reaction evidence="10">
        <text>N(6)-(pyridoxal phosphate)-L-lysyl-[4-amino-5-hydroxymethyl-2-methylpyrimidine phosphate synthase] + L-histidyl-[4-amino-5-hydroxymethyl-2-methylpyrimidine phosphate synthase] + 2 Fe(3+) + 4 H2O = L-lysyl-[4-amino-5-hydroxymethyl-2-methylpyrimidine phosphate synthase] + (2S)-2-amino-5-hydroxy-4-oxopentanoyl-[4-amino-5-hydroxymethyl-2-methylpyrimidine phosphate synthase] + 4-amino-2-methyl-5-(phosphooxymethyl)pyrimidine + 3-oxopropanoate + 2 Fe(2+) + 2 H(+)</text>
        <dbReference type="Rhea" id="RHEA:65756"/>
        <dbReference type="Rhea" id="RHEA-COMP:16892"/>
        <dbReference type="Rhea" id="RHEA-COMP:16893"/>
        <dbReference type="Rhea" id="RHEA-COMP:16894"/>
        <dbReference type="Rhea" id="RHEA-COMP:16895"/>
        <dbReference type="ChEBI" id="CHEBI:15377"/>
        <dbReference type="ChEBI" id="CHEBI:15378"/>
        <dbReference type="ChEBI" id="CHEBI:29033"/>
        <dbReference type="ChEBI" id="CHEBI:29034"/>
        <dbReference type="ChEBI" id="CHEBI:29969"/>
        <dbReference type="ChEBI" id="CHEBI:29979"/>
        <dbReference type="ChEBI" id="CHEBI:33190"/>
        <dbReference type="ChEBI" id="CHEBI:58354"/>
        <dbReference type="ChEBI" id="CHEBI:143915"/>
        <dbReference type="ChEBI" id="CHEBI:157692"/>
    </reaction>
    <physiologicalReaction direction="left-to-right" evidence="10">
        <dbReference type="Rhea" id="RHEA:65757"/>
    </physiologicalReaction>
</comment>
<evidence type="ECO:0000256" key="3">
    <source>
        <dbReference type="ARBA" id="ARBA00009406"/>
    </source>
</evidence>
<comment type="pathway">
    <text evidence="2 11">Cofactor biosynthesis; thiamine diphosphate biosynthesis.</text>
</comment>
<gene>
    <name evidence="13" type="ORF">MAM1_0081d04517</name>
</gene>
<dbReference type="InterPro" id="IPR027939">
    <property type="entry name" value="NMT1/THI5"/>
</dbReference>
<dbReference type="CDD" id="cd13650">
    <property type="entry name" value="PBP2_THI5"/>
    <property type="match status" value="1"/>
</dbReference>
<evidence type="ECO:0000256" key="2">
    <source>
        <dbReference type="ARBA" id="ARBA00004948"/>
    </source>
</evidence>
<dbReference type="Proteomes" id="UP000053815">
    <property type="component" value="Unassembled WGS sequence"/>
</dbReference>